<dbReference type="OrthoDB" id="6379840at2759"/>
<proteinExistence type="predicted"/>
<dbReference type="AlphaFoldDB" id="A0A7M5V1G6"/>
<evidence type="ECO:0000313" key="2">
    <source>
        <dbReference type="Proteomes" id="UP000594262"/>
    </source>
</evidence>
<protein>
    <submittedName>
        <fullName evidence="1">Uncharacterized protein</fullName>
    </submittedName>
</protein>
<name>A0A7M5V1G6_9CNID</name>
<keyword evidence="2" id="KW-1185">Reference proteome</keyword>
<dbReference type="EnsemblMetazoa" id="CLYHEMT001835.1">
    <property type="protein sequence ID" value="CLYHEMP001835.1"/>
    <property type="gene ID" value="CLYHEMG001835"/>
</dbReference>
<reference evidence="1" key="1">
    <citation type="submission" date="2021-01" db="UniProtKB">
        <authorList>
            <consortium name="EnsemblMetazoa"/>
        </authorList>
    </citation>
    <scope>IDENTIFICATION</scope>
</reference>
<accession>A0A7M5V1G6</accession>
<dbReference type="PANTHER" id="PTHR33332">
    <property type="entry name" value="REVERSE TRANSCRIPTASE DOMAIN-CONTAINING PROTEIN"/>
    <property type="match status" value="1"/>
</dbReference>
<dbReference type="EnsemblMetazoa" id="CLYHEMT001835.2">
    <property type="protein sequence ID" value="CLYHEMP001835.2"/>
    <property type="gene ID" value="CLYHEMG001835"/>
</dbReference>
<evidence type="ECO:0000313" key="1">
    <source>
        <dbReference type="EnsemblMetazoa" id="CLYHEMP001835.2"/>
    </source>
</evidence>
<organism evidence="1 2">
    <name type="scientific">Clytia hemisphaerica</name>
    <dbReference type="NCBI Taxonomy" id="252671"/>
    <lineage>
        <taxon>Eukaryota</taxon>
        <taxon>Metazoa</taxon>
        <taxon>Cnidaria</taxon>
        <taxon>Hydrozoa</taxon>
        <taxon>Hydroidolina</taxon>
        <taxon>Leptothecata</taxon>
        <taxon>Obeliida</taxon>
        <taxon>Clytiidae</taxon>
        <taxon>Clytia</taxon>
    </lineage>
</organism>
<dbReference type="Proteomes" id="UP000594262">
    <property type="component" value="Unplaced"/>
</dbReference>
<sequence length="327" mass="38822">MPKSKKLSKQGNNFIISNIHFFKYKNNFIRTTRLVVYHLQNDLDTVYKWTEDNNMQLNGLKFEHLAYGKNDALKQSSRYFTDTATLIENKDEVKDLGVTLDTHLTYEKHIQEQIKKVKNISAWIYRTFKSREIETMLTLWKALAIPHLDYCSQLWSPWKRGLVQQLEEVQKSFLHGIPSLRHLNYWEKLKSLKLYSLERRRERYQIIYTWNVIEGNVPNFDYDESKGGISCHINQRLGRICNLKAVNIKHKNIWRGSLSQEGPRLFNTLPRPIRDLTNCPKEVFKKHLDTFLKTVPDEPLLAHYFNLRQADSNSLKEMLKHRTQRVG</sequence>